<accession>A0ABU8IQW3</accession>
<keyword evidence="2" id="KW-1185">Reference proteome</keyword>
<comment type="caution">
    <text evidence="1">The sequence shown here is derived from an EMBL/GenBank/DDBJ whole genome shotgun (WGS) entry which is preliminary data.</text>
</comment>
<dbReference type="EMBL" id="JACFYJ010000015">
    <property type="protein sequence ID" value="MEI5997874.1"/>
    <property type="molecule type" value="Genomic_DNA"/>
</dbReference>
<gene>
    <name evidence="1" type="ORF">H3V53_11875</name>
</gene>
<protein>
    <submittedName>
        <fullName evidence="1">Uncharacterized protein</fullName>
    </submittedName>
</protein>
<dbReference type="Proteomes" id="UP001386437">
    <property type="component" value="Unassembled WGS sequence"/>
</dbReference>
<organism evidence="1 2">
    <name type="scientific">Paraburkholderia bengalensis</name>
    <dbReference type="NCBI Taxonomy" id="2747562"/>
    <lineage>
        <taxon>Bacteria</taxon>
        <taxon>Pseudomonadati</taxon>
        <taxon>Pseudomonadota</taxon>
        <taxon>Betaproteobacteria</taxon>
        <taxon>Burkholderiales</taxon>
        <taxon>Burkholderiaceae</taxon>
        <taxon>Paraburkholderia</taxon>
    </lineage>
</organism>
<proteinExistence type="predicted"/>
<evidence type="ECO:0000313" key="2">
    <source>
        <dbReference type="Proteomes" id="UP001386437"/>
    </source>
</evidence>
<reference evidence="1 2" key="1">
    <citation type="journal article" date="2022" name="Arch. Microbiol.">
        <title>Paraburkholderia bengalensis sp. nov. isolated from roots of Oryza sativa, IR64.</title>
        <authorList>
            <person name="Nag P."/>
            <person name="Mondal N."/>
            <person name="Sarkar J."/>
            <person name="Das S."/>
        </authorList>
    </citation>
    <scope>NUCLEOTIDE SEQUENCE [LARGE SCALE GENOMIC DNA]</scope>
    <source>
        <strain evidence="1 2">IR64_4_BI</strain>
    </source>
</reference>
<name>A0ABU8IQW3_9BURK</name>
<sequence length="99" mass="10612">MAAALAKPAGSSSEPFRGFTTSGDCASASNACLHPRSLHETRLLHHLLAKAEELILLTPLNGMVDRPPIGAVIRETRLAMGHTLGFAQPAWHARNDTFN</sequence>
<evidence type="ECO:0000313" key="1">
    <source>
        <dbReference type="EMBL" id="MEI5997874.1"/>
    </source>
</evidence>